<dbReference type="AlphaFoldDB" id="A0A8C5KQS7"/>
<accession>A0A8C5KQS7</accession>
<proteinExistence type="inferred from homology"/>
<reference evidence="14" key="2">
    <citation type="submission" date="2025-09" db="UniProtKB">
        <authorList>
            <consortium name="Ensembl"/>
        </authorList>
    </citation>
    <scope>IDENTIFICATION</scope>
</reference>
<dbReference type="Ensembl" id="ENSJJAT00000019318.1">
    <property type="protein sequence ID" value="ENSJJAP00000012834.1"/>
    <property type="gene ID" value="ENSJJAG00000015764.1"/>
</dbReference>
<name>A0A8C5KQS7_JACJA</name>
<evidence type="ECO:0000256" key="5">
    <source>
        <dbReference type="ARBA" id="ARBA00022692"/>
    </source>
</evidence>
<feature type="transmembrane region" description="Helical" evidence="12">
    <location>
        <begin position="257"/>
        <end position="278"/>
    </location>
</feature>
<organism evidence="14 15">
    <name type="scientific">Jaculus jaculus</name>
    <name type="common">Lesser Egyptian jerboa</name>
    <dbReference type="NCBI Taxonomy" id="51337"/>
    <lineage>
        <taxon>Eukaryota</taxon>
        <taxon>Metazoa</taxon>
        <taxon>Chordata</taxon>
        <taxon>Craniata</taxon>
        <taxon>Vertebrata</taxon>
        <taxon>Euteleostomi</taxon>
        <taxon>Mammalia</taxon>
        <taxon>Eutheria</taxon>
        <taxon>Euarchontoglires</taxon>
        <taxon>Glires</taxon>
        <taxon>Rodentia</taxon>
        <taxon>Myomorpha</taxon>
        <taxon>Dipodoidea</taxon>
        <taxon>Dipodidae</taxon>
        <taxon>Dipodinae</taxon>
        <taxon>Jaculus</taxon>
    </lineage>
</organism>
<evidence type="ECO:0000256" key="6">
    <source>
        <dbReference type="ARBA" id="ARBA00022989"/>
    </source>
</evidence>
<dbReference type="SUPFAM" id="SSF81321">
    <property type="entry name" value="Family A G protein-coupled receptor-like"/>
    <property type="match status" value="1"/>
</dbReference>
<keyword evidence="9" id="KW-1015">Disulfide bond</keyword>
<dbReference type="Pfam" id="PF03402">
    <property type="entry name" value="V1R"/>
    <property type="match status" value="1"/>
</dbReference>
<sequence length="331" mass="37645">ICNTDFFFFCFYLQTLFHKMNKNYEMYTNINMRNTFYSGVGIGILANTMLLLFHVAMFVCGHRPRPRPADLPIRLLALVHLVMTVITGIISTDIFVSQGGWDDITCRSLLYLYRSLRGLSLCVTCLLSILQAITLSPKSSLLAKLKYISPKYNLCYFFFLCAFYTSIGGHLFVSIIATRNLTSANLVYVTESCSFVLMSYSMQHTFSILLTFREAFLIGVMALSTVYMATVLCRHKKQSKHLHSTSFSPKASPEIRATWAILVLMSFFVVMSTLDGIISYKRTMMKDYPIFYCIKLLVAHSYAAVSPLVFISIDKGIINFLRHMCGRKANI</sequence>
<evidence type="ECO:0000313" key="14">
    <source>
        <dbReference type="Ensembl" id="ENSJJAP00000012834.1"/>
    </source>
</evidence>
<comment type="subcellular location">
    <subcellularLocation>
        <location evidence="1 12">Cell membrane</location>
        <topology evidence="1 12">Multi-pass membrane protein</topology>
    </subcellularLocation>
</comment>
<dbReference type="Proteomes" id="UP000694385">
    <property type="component" value="Unassembled WGS sequence"/>
</dbReference>
<evidence type="ECO:0000256" key="11">
    <source>
        <dbReference type="ARBA" id="ARBA00023224"/>
    </source>
</evidence>
<keyword evidence="11 12" id="KW-0807">Transducer</keyword>
<evidence type="ECO:0000256" key="10">
    <source>
        <dbReference type="ARBA" id="ARBA00023170"/>
    </source>
</evidence>
<keyword evidence="15" id="KW-1185">Reference proteome</keyword>
<evidence type="ECO:0000313" key="15">
    <source>
        <dbReference type="Proteomes" id="UP000694385"/>
    </source>
</evidence>
<evidence type="ECO:0000256" key="2">
    <source>
        <dbReference type="ARBA" id="ARBA00010663"/>
    </source>
</evidence>
<comment type="similarity">
    <text evidence="2 12">Belongs to the G-protein coupled receptor 1 family.</text>
</comment>
<keyword evidence="3 12" id="KW-1003">Cell membrane</keyword>
<evidence type="ECO:0000256" key="7">
    <source>
        <dbReference type="ARBA" id="ARBA00023040"/>
    </source>
</evidence>
<keyword evidence="10 12" id="KW-0675">Receptor</keyword>
<evidence type="ECO:0000256" key="4">
    <source>
        <dbReference type="ARBA" id="ARBA00022507"/>
    </source>
</evidence>
<feature type="transmembrane region" description="Helical" evidence="12">
    <location>
        <begin position="290"/>
        <end position="313"/>
    </location>
</feature>
<gene>
    <name evidence="14" type="primary">LOC101605204</name>
</gene>
<dbReference type="GeneTree" id="ENSGT01030000234553"/>
<dbReference type="PRINTS" id="PR01534">
    <property type="entry name" value="VOMERONASL1R"/>
</dbReference>
<feature type="transmembrane region" description="Helical" evidence="12">
    <location>
        <begin position="154"/>
        <end position="177"/>
    </location>
</feature>
<keyword evidence="5 12" id="KW-0812">Transmembrane</keyword>
<feature type="transmembrane region" description="Helical" evidence="12">
    <location>
        <begin position="71"/>
        <end position="91"/>
    </location>
</feature>
<dbReference type="GO" id="GO:0005886">
    <property type="term" value="C:plasma membrane"/>
    <property type="evidence" value="ECO:0007669"/>
    <property type="project" value="UniProtKB-SubCell"/>
</dbReference>
<evidence type="ECO:0000256" key="12">
    <source>
        <dbReference type="RuleBase" id="RU364061"/>
    </source>
</evidence>
<keyword evidence="7 12" id="KW-0297">G-protein coupled receptor</keyword>
<evidence type="ECO:0000256" key="1">
    <source>
        <dbReference type="ARBA" id="ARBA00004651"/>
    </source>
</evidence>
<feature type="transmembrane region" description="Helical" evidence="12">
    <location>
        <begin position="111"/>
        <end position="133"/>
    </location>
</feature>
<reference evidence="14" key="1">
    <citation type="submission" date="2025-08" db="UniProtKB">
        <authorList>
            <consortium name="Ensembl"/>
        </authorList>
    </citation>
    <scope>IDENTIFICATION</scope>
</reference>
<keyword evidence="6 12" id="KW-1133">Transmembrane helix</keyword>
<evidence type="ECO:0000256" key="8">
    <source>
        <dbReference type="ARBA" id="ARBA00023136"/>
    </source>
</evidence>
<dbReference type="CDD" id="cd13949">
    <property type="entry name" value="7tm_V1R_pheromone"/>
    <property type="match status" value="1"/>
</dbReference>
<evidence type="ECO:0000259" key="13">
    <source>
        <dbReference type="PROSITE" id="PS50262"/>
    </source>
</evidence>
<dbReference type="InterPro" id="IPR004072">
    <property type="entry name" value="Vmron_rcpt_1"/>
</dbReference>
<dbReference type="GO" id="GO:0007606">
    <property type="term" value="P:sensory perception of chemical stimulus"/>
    <property type="evidence" value="ECO:0007669"/>
    <property type="project" value="UniProtKB-ARBA"/>
</dbReference>
<feature type="transmembrane region" description="Helical" evidence="12">
    <location>
        <begin position="36"/>
        <end position="59"/>
    </location>
</feature>
<dbReference type="GO" id="GO:0019236">
    <property type="term" value="P:response to pheromone"/>
    <property type="evidence" value="ECO:0007669"/>
    <property type="project" value="UniProtKB-KW"/>
</dbReference>
<dbReference type="PROSITE" id="PS50262">
    <property type="entry name" value="G_PROTEIN_RECEP_F1_2"/>
    <property type="match status" value="1"/>
</dbReference>
<dbReference type="InterPro" id="IPR017452">
    <property type="entry name" value="GPCR_Rhodpsn_7TM"/>
</dbReference>
<protein>
    <recommendedName>
        <fullName evidence="12">Vomeronasal type-1 receptor</fullName>
    </recommendedName>
</protein>
<keyword evidence="4 12" id="KW-0589">Pheromone response</keyword>
<feature type="domain" description="G-protein coupled receptors family 1 profile" evidence="13">
    <location>
        <begin position="46"/>
        <end position="310"/>
    </location>
</feature>
<dbReference type="OMA" id="FWNDITC"/>
<dbReference type="PANTHER" id="PTHR24062">
    <property type="entry name" value="VOMERONASAL TYPE-1 RECEPTOR"/>
    <property type="match status" value="1"/>
</dbReference>
<evidence type="ECO:0000256" key="9">
    <source>
        <dbReference type="ARBA" id="ARBA00023157"/>
    </source>
</evidence>
<keyword evidence="8 12" id="KW-0472">Membrane</keyword>
<dbReference type="GO" id="GO:0016503">
    <property type="term" value="F:pheromone receptor activity"/>
    <property type="evidence" value="ECO:0007669"/>
    <property type="project" value="InterPro"/>
</dbReference>
<feature type="transmembrane region" description="Helical" evidence="12">
    <location>
        <begin position="214"/>
        <end position="232"/>
    </location>
</feature>
<dbReference type="FunFam" id="1.20.1070.10:FF:000051">
    <property type="entry name" value="Vomeronasal type-1 receptor"/>
    <property type="match status" value="1"/>
</dbReference>
<evidence type="ECO:0000256" key="3">
    <source>
        <dbReference type="ARBA" id="ARBA00022475"/>
    </source>
</evidence>